<reference evidence="3" key="2">
    <citation type="submission" date="2012-11" db="EMBL/GenBank/DDBJ databases">
        <authorList>
            <person name="Kuo A."/>
            <person name="Curtis B.A."/>
            <person name="Tanifuji G."/>
            <person name="Burki F."/>
            <person name="Gruber A."/>
            <person name="Irimia M."/>
            <person name="Maruyama S."/>
            <person name="Arias M.C."/>
            <person name="Ball S.G."/>
            <person name="Gile G.H."/>
            <person name="Hirakawa Y."/>
            <person name="Hopkins J.F."/>
            <person name="Rensing S.A."/>
            <person name="Schmutz J."/>
            <person name="Symeonidi A."/>
            <person name="Elias M."/>
            <person name="Eveleigh R.J."/>
            <person name="Herman E.K."/>
            <person name="Klute M.J."/>
            <person name="Nakayama T."/>
            <person name="Obornik M."/>
            <person name="Reyes-Prieto A."/>
            <person name="Armbrust E.V."/>
            <person name="Aves S.J."/>
            <person name="Beiko R.G."/>
            <person name="Coutinho P."/>
            <person name="Dacks J.B."/>
            <person name="Durnford D.G."/>
            <person name="Fast N.M."/>
            <person name="Green B.R."/>
            <person name="Grisdale C."/>
            <person name="Hempe F."/>
            <person name="Henrissat B."/>
            <person name="Hoppner M.P."/>
            <person name="Ishida K.-I."/>
            <person name="Kim E."/>
            <person name="Koreny L."/>
            <person name="Kroth P.G."/>
            <person name="Liu Y."/>
            <person name="Malik S.-B."/>
            <person name="Maier U.G."/>
            <person name="McRose D."/>
            <person name="Mock T."/>
            <person name="Neilson J.A."/>
            <person name="Onodera N.T."/>
            <person name="Poole A.M."/>
            <person name="Pritham E.J."/>
            <person name="Richards T.A."/>
            <person name="Rocap G."/>
            <person name="Roy S.W."/>
            <person name="Sarai C."/>
            <person name="Schaack S."/>
            <person name="Shirato S."/>
            <person name="Slamovits C.H."/>
            <person name="Spencer D.F."/>
            <person name="Suzuki S."/>
            <person name="Worden A.Z."/>
            <person name="Zauner S."/>
            <person name="Barry K."/>
            <person name="Bell C."/>
            <person name="Bharti A.K."/>
            <person name="Crow J.A."/>
            <person name="Grimwood J."/>
            <person name="Kramer R."/>
            <person name="Lindquist E."/>
            <person name="Lucas S."/>
            <person name="Salamov A."/>
            <person name="McFadden G.I."/>
            <person name="Lane C.E."/>
            <person name="Keeling P.J."/>
            <person name="Gray M.W."/>
            <person name="Grigoriev I.V."/>
            <person name="Archibald J.M."/>
        </authorList>
    </citation>
    <scope>NUCLEOTIDE SEQUENCE</scope>
    <source>
        <strain evidence="3">CCMP2712</strain>
    </source>
</reference>
<dbReference type="EMBL" id="JH992971">
    <property type="protein sequence ID" value="EKX53030.1"/>
    <property type="molecule type" value="Genomic_DNA"/>
</dbReference>
<evidence type="ECO:0000313" key="3">
    <source>
        <dbReference type="Proteomes" id="UP000011087"/>
    </source>
</evidence>
<sequence length="263" mass="30488">MLLKDAIWTENERKENLIELSKRLDGLGFKVIPLELSKELYEGLTGPYKSLKDAKRIYKGTDGVGYKKALGDLEKLHGVSWKRWNKPLSYTMNVIRTRPISGLGIIGKSLRIDDDTYKIELTDEMKELLKEWESAAQVVIMSGEGKQYIFKEAESVKGFKKLLNSTIELLDNISYVCEYPYHNPTVIFRSDVLSEVPGSFKEFYEKEVKERMKGTRPIRLKKYESINNMNMIKFNEMADWDISKEHDGKEMVYAIAEYIRESG</sequence>
<accession>L1JXT9</accession>
<evidence type="ECO:0000313" key="2">
    <source>
        <dbReference type="EnsemblProtists" id="EKX53030"/>
    </source>
</evidence>
<dbReference type="EnsemblProtists" id="EKX53030">
    <property type="protein sequence ID" value="EKX53030"/>
    <property type="gene ID" value="GUITHDRAFT_133414"/>
</dbReference>
<dbReference type="AlphaFoldDB" id="L1JXT9"/>
<evidence type="ECO:0000313" key="1">
    <source>
        <dbReference type="EMBL" id="EKX53030.1"/>
    </source>
</evidence>
<gene>
    <name evidence="1" type="ORF">GUITHDRAFT_133414</name>
</gene>
<proteinExistence type="predicted"/>
<reference evidence="1 3" key="1">
    <citation type="journal article" date="2012" name="Nature">
        <title>Algal genomes reveal evolutionary mosaicism and the fate of nucleomorphs.</title>
        <authorList>
            <consortium name="DOE Joint Genome Institute"/>
            <person name="Curtis B.A."/>
            <person name="Tanifuji G."/>
            <person name="Burki F."/>
            <person name="Gruber A."/>
            <person name="Irimia M."/>
            <person name="Maruyama S."/>
            <person name="Arias M.C."/>
            <person name="Ball S.G."/>
            <person name="Gile G.H."/>
            <person name="Hirakawa Y."/>
            <person name="Hopkins J.F."/>
            <person name="Kuo A."/>
            <person name="Rensing S.A."/>
            <person name="Schmutz J."/>
            <person name="Symeonidi A."/>
            <person name="Elias M."/>
            <person name="Eveleigh R.J."/>
            <person name="Herman E.K."/>
            <person name="Klute M.J."/>
            <person name="Nakayama T."/>
            <person name="Obornik M."/>
            <person name="Reyes-Prieto A."/>
            <person name="Armbrust E.V."/>
            <person name="Aves S.J."/>
            <person name="Beiko R.G."/>
            <person name="Coutinho P."/>
            <person name="Dacks J.B."/>
            <person name="Durnford D.G."/>
            <person name="Fast N.M."/>
            <person name="Green B.R."/>
            <person name="Grisdale C.J."/>
            <person name="Hempel F."/>
            <person name="Henrissat B."/>
            <person name="Hoppner M.P."/>
            <person name="Ishida K."/>
            <person name="Kim E."/>
            <person name="Koreny L."/>
            <person name="Kroth P.G."/>
            <person name="Liu Y."/>
            <person name="Malik S.B."/>
            <person name="Maier U.G."/>
            <person name="McRose D."/>
            <person name="Mock T."/>
            <person name="Neilson J.A."/>
            <person name="Onodera N.T."/>
            <person name="Poole A.M."/>
            <person name="Pritham E.J."/>
            <person name="Richards T.A."/>
            <person name="Rocap G."/>
            <person name="Roy S.W."/>
            <person name="Sarai C."/>
            <person name="Schaack S."/>
            <person name="Shirato S."/>
            <person name="Slamovits C.H."/>
            <person name="Spencer D.F."/>
            <person name="Suzuki S."/>
            <person name="Worden A.Z."/>
            <person name="Zauner S."/>
            <person name="Barry K."/>
            <person name="Bell C."/>
            <person name="Bharti A.K."/>
            <person name="Crow J.A."/>
            <person name="Grimwood J."/>
            <person name="Kramer R."/>
            <person name="Lindquist E."/>
            <person name="Lucas S."/>
            <person name="Salamov A."/>
            <person name="McFadden G.I."/>
            <person name="Lane C.E."/>
            <person name="Keeling P.J."/>
            <person name="Gray M.W."/>
            <person name="Grigoriev I.V."/>
            <person name="Archibald J.M."/>
        </authorList>
    </citation>
    <scope>NUCLEOTIDE SEQUENCE</scope>
    <source>
        <strain evidence="1 3">CCMP2712</strain>
    </source>
</reference>
<dbReference type="Proteomes" id="UP000011087">
    <property type="component" value="Unassembled WGS sequence"/>
</dbReference>
<keyword evidence="3" id="KW-1185">Reference proteome</keyword>
<dbReference type="GeneID" id="17309712"/>
<dbReference type="PaxDb" id="55529-EKX53030"/>
<dbReference type="RefSeq" id="XP_005840010.1">
    <property type="nucleotide sequence ID" value="XM_005839953.1"/>
</dbReference>
<protein>
    <submittedName>
        <fullName evidence="1 2">Uncharacterized protein</fullName>
    </submittedName>
</protein>
<organism evidence="1">
    <name type="scientific">Guillardia theta (strain CCMP2712)</name>
    <name type="common">Cryptophyte</name>
    <dbReference type="NCBI Taxonomy" id="905079"/>
    <lineage>
        <taxon>Eukaryota</taxon>
        <taxon>Cryptophyceae</taxon>
        <taxon>Pyrenomonadales</taxon>
        <taxon>Geminigeraceae</taxon>
        <taxon>Guillardia</taxon>
    </lineage>
</organism>
<dbReference type="HOGENOM" id="CLU_1059404_0_0_1"/>
<name>L1JXT9_GUITC</name>
<reference evidence="2" key="3">
    <citation type="submission" date="2015-06" db="UniProtKB">
        <authorList>
            <consortium name="EnsemblProtists"/>
        </authorList>
    </citation>
    <scope>IDENTIFICATION</scope>
</reference>
<dbReference type="KEGG" id="gtt:GUITHDRAFT_133414"/>